<dbReference type="GO" id="GO:0005524">
    <property type="term" value="F:ATP binding"/>
    <property type="evidence" value="ECO:0007669"/>
    <property type="project" value="UniProtKB-KW"/>
</dbReference>
<dbReference type="SUPFAM" id="SSF52540">
    <property type="entry name" value="P-loop containing nucleoside triphosphate hydrolases"/>
    <property type="match status" value="1"/>
</dbReference>
<dbReference type="Gene3D" id="1.25.10.10">
    <property type="entry name" value="Leucine-rich Repeat Variant"/>
    <property type="match status" value="1"/>
</dbReference>
<dbReference type="SUPFAM" id="SSF48371">
    <property type="entry name" value="ARM repeat"/>
    <property type="match status" value="1"/>
</dbReference>
<proteinExistence type="predicted"/>
<dbReference type="CDD" id="cd00009">
    <property type="entry name" value="AAA"/>
    <property type="match status" value="1"/>
</dbReference>
<organism evidence="2 3">
    <name type="scientific">Synoicihabitans lomoniglobus</name>
    <dbReference type="NCBI Taxonomy" id="2909285"/>
    <lineage>
        <taxon>Bacteria</taxon>
        <taxon>Pseudomonadati</taxon>
        <taxon>Verrucomicrobiota</taxon>
        <taxon>Opitutia</taxon>
        <taxon>Opitutales</taxon>
        <taxon>Opitutaceae</taxon>
        <taxon>Synoicihabitans</taxon>
    </lineage>
</organism>
<evidence type="ECO:0000256" key="1">
    <source>
        <dbReference type="SAM" id="MobiDB-lite"/>
    </source>
</evidence>
<protein>
    <submittedName>
        <fullName evidence="2">ATP-binding protein</fullName>
    </submittedName>
</protein>
<name>A0AAE9ZWP6_9BACT</name>
<dbReference type="InterPro" id="IPR027417">
    <property type="entry name" value="P-loop_NTPase"/>
</dbReference>
<keyword evidence="2" id="KW-0547">Nucleotide-binding</keyword>
<keyword evidence="3" id="KW-1185">Reference proteome</keyword>
<dbReference type="Proteomes" id="UP001218638">
    <property type="component" value="Chromosome"/>
</dbReference>
<evidence type="ECO:0000313" key="3">
    <source>
        <dbReference type="Proteomes" id="UP001218638"/>
    </source>
</evidence>
<gene>
    <name evidence="2" type="ORF">PXH66_19760</name>
</gene>
<dbReference type="InterPro" id="IPR011989">
    <property type="entry name" value="ARM-like"/>
</dbReference>
<dbReference type="RefSeq" id="WP_330930784.1">
    <property type="nucleotide sequence ID" value="NZ_CP119075.1"/>
</dbReference>
<dbReference type="InterPro" id="IPR016024">
    <property type="entry name" value="ARM-type_fold"/>
</dbReference>
<accession>A0AAE9ZWP6</accession>
<dbReference type="EMBL" id="CP119075">
    <property type="protein sequence ID" value="WED64584.1"/>
    <property type="molecule type" value="Genomic_DNA"/>
</dbReference>
<feature type="region of interest" description="Disordered" evidence="1">
    <location>
        <begin position="1014"/>
        <end position="1035"/>
    </location>
</feature>
<dbReference type="KEGG" id="slom:PXH66_19760"/>
<keyword evidence="2" id="KW-0067">ATP-binding</keyword>
<sequence>MPRAGGEADKLGNRFERIWTVDCLLNVLTGEAKGITIESLDPERGVEFVVSMNDGGREYHSVKRQTTKNVWSLSELTAQKAKGRSTLGDLVDKVLVDESHRAVFVSKTTANELDDLWDLADRSPDSQTFDRRLDAQPRLKDVCRKYLTPLVGDIPTAWQVLRRFRVVGSTELELIRRVDQNISQSLYRPDGNTVDAESVRIALGEAIDGWLGAWISTEMVRDHLAERGWRERDWQRDTTLPERVANRNRSYIETVESELIHGAAIARKEANEAIDRLSDGCQQVFLIGAAGLGKSCTLAQVAHGLHAKSIPYLTLRLDIQTTVLTSEGLGRELGFPMSPAVVLAGLAHGQRSVLMIDQLDALSLVSGRNQHLWEVFEELLRESQRYPKMSVLLACREFDAANDHRLKRLLSDDTRCHKINLKPLLPSQVKEAVERAGVDPVRLSSHDMVLLQTPQNLSLFLQGGPQNHGEVRNVQTLLKHYWNYKQQRLGPNVRWLEVVKTLANWLSDHQTLSAPVEVLDGFRADVQAMASEHVLVTDDRSCRFFHESVFDYVFARTYVAQGGTAAKLLLGDEQHLFRRAQVRQILTYNRDRSVEDYLTDLQVLLSDFDIRPHLKKVVVDWLRDLPAPTLREWRIVQALANEAPVSEWWRTIPNGSVGWFDLLIADGTWLKWLRDEDGDTIQRTIWLLGQDAIMRHRSEKVVELIEPFLDGSPVWLDRFRTLISFCEPHHSRRMFELFLRSLREGWLDDAGEHWWHHLHDFPDEAPAEAVELLVTYIECQFVRRPTGDPFPSKTKELRFPVDYCSRLAVSAPEAFVAQVLPLVGAEIGKRPVSKDRSRDTIWHYTSLGRRRDFGESLLDGLGAAAENLATNAPDRFRALTAGMMSQISHSLGLILLRGWTANPSALADDCARYLGMHRSRMKIGYDITSASGGYGPDILSRRAINAVSPHCTPAVYSQLESAILGFRKTSESPQDSGYAQLFLLRELPVDRLSPAVRKRLDELYRKFPDVPSTRSKPPAALGMQRVTSPIPPEAMPKMSAKSWVSAMRSYSNDRPIMHRGRVRGSMHELGSALKREAQRDRPRYAHLMLELPDDINPVYFDDILYGLVAEERDRNSEKEGCPPLGIEELTAAIERVHTLPGRPCARSICHVIGGSAERKLPDGLLSILADYAINDSNPSKEDWLPPNDTKGVPMWGGDPLSSGMNSGRGSAAWAIGSMLFERPETWPQLENVVRALLVDPSIAVRSCVVRCLVALLNIDRELAVDMFLQLVDGAEPVLGTGEVDNFIHHGIYPHYPKLRPLLLRMLNFDDEKARQTAARQIAVASLDETYGTDDLAQAMAAGSDCRAACAGVYAFNLSNASVRDICREKLKIFFDDPEKTVRDEAGNCFRRLDGDIMVGEKELISAFINSPAFADDPDGLMFALDQANALIPDVVCSIPERLIELQDTVTDGESDRRSCYHLPELVLRLYRQSADATVKLRCLNAIDRMLARGIGGMDAELGKLER</sequence>
<evidence type="ECO:0000313" key="2">
    <source>
        <dbReference type="EMBL" id="WED64584.1"/>
    </source>
</evidence>
<reference evidence="2" key="1">
    <citation type="submission" date="2023-03" db="EMBL/GenBank/DDBJ databases">
        <title>Lomoglobus Profundus gen. nov., sp. nov., a novel member of the phylum Verrucomicrobia, isolated from deep-marine sediment of South China Sea.</title>
        <authorList>
            <person name="Ahmad T."/>
            <person name="Ishaq S.E."/>
            <person name="Wang F."/>
        </authorList>
    </citation>
    <scope>NUCLEOTIDE SEQUENCE</scope>
    <source>
        <strain evidence="2">LMO-M01</strain>
    </source>
</reference>